<name>A0A9D9DUW1_9BACT</name>
<dbReference type="GO" id="GO:0050242">
    <property type="term" value="F:pyruvate, phosphate dikinase activity"/>
    <property type="evidence" value="ECO:0007669"/>
    <property type="project" value="InterPro"/>
</dbReference>
<dbReference type="PANTHER" id="PTHR22931">
    <property type="entry name" value="PHOSPHOENOLPYRUVATE DIKINASE-RELATED"/>
    <property type="match status" value="1"/>
</dbReference>
<dbReference type="Gene3D" id="3.30.1490.20">
    <property type="entry name" value="ATP-grasp fold, A domain"/>
    <property type="match status" value="1"/>
</dbReference>
<dbReference type="PANTHER" id="PTHR22931:SF9">
    <property type="entry name" value="PYRUVATE, PHOSPHATE DIKINASE 1, CHLOROPLASTIC"/>
    <property type="match status" value="1"/>
</dbReference>
<dbReference type="InterPro" id="IPR010121">
    <property type="entry name" value="Pyruvate_phosphate_dikinase"/>
</dbReference>
<dbReference type="Gene3D" id="1.20.80.30">
    <property type="match status" value="1"/>
</dbReference>
<gene>
    <name evidence="1" type="ORF">IAB08_04585</name>
</gene>
<reference evidence="1" key="1">
    <citation type="submission" date="2020-10" db="EMBL/GenBank/DDBJ databases">
        <authorList>
            <person name="Gilroy R."/>
        </authorList>
    </citation>
    <scope>NUCLEOTIDE SEQUENCE</scope>
    <source>
        <strain evidence="1">2889</strain>
    </source>
</reference>
<accession>A0A9D9DUW1</accession>
<protein>
    <recommendedName>
        <fullName evidence="3">Phosphoenolpyruvate synthase</fullName>
    </recommendedName>
</protein>
<organism evidence="1 2">
    <name type="scientific">Candidatus Pullibacteroides excrementavium</name>
    <dbReference type="NCBI Taxonomy" id="2840905"/>
    <lineage>
        <taxon>Bacteria</taxon>
        <taxon>Pseudomonadati</taxon>
        <taxon>Bacteroidota</taxon>
        <taxon>Bacteroidia</taxon>
        <taxon>Bacteroidales</taxon>
        <taxon>Candidatus Pullibacteroides</taxon>
    </lineage>
</organism>
<sequence>MNPNSIAMNRPDFIEEPCLPQDPSQAPIDFRIRGSYPNYFMLKLFVEKGWREFEKDREPEGNKPGTVVYILPGESQKREIAPRWYDIFLMLRTKREHLQSFLRLLIAEQTGDSHAKEELGRIRKDFYDACKRYVDSHPLEDNPYVTSALSPHSYTVDQISHKGVMLTDLMRAGYAVPDFSILSSAFFKRSLQADEENAAKTSFQRHYLREALHNLEIMTGCSLGGGRFPLILALRSTMPQYIPGLMPTILNAGTTRQVYQSLLRQFPEKMATRIYWNNLMNLYKMLSGKAHPYESGIEERQIAQHKDLLRQVEADIESYPNGKAVLDDAFEQIYQYLLHIARFYSNNQSLLATFMQGRIAYPSLLLQKMVWTIGSDFAYPGVLYSRHSRTGLGVQIESYPDIFGEEIMTGNLSSKDYEYFDRAQIKEAFPAIYHFDPLLPKLEKRLASPVTVEFGAESIPGKADLFAVLQINESELTGRAALLSSIALYEQGLISKERVSELVRPYHRRQIFSESIDQSSFEELQFFGKGVNVLPRSAVSAKICFSTAKALELKRKNEEKICLCKEKFIPEDTIVLSEMDAILSMTPAAIHVVTACRGYGIPAFLSLEENGIRMEGNSLVNRDGLRIEEYDWVTLSSKNATIFKGKAKFRPSRFWDYLHGVQLEMNPKEERVFINLKTAYQKYMDIINSIKVPDIVDLNTLTRLIRNDLNEHPEAARDLVNHWFESHAEDYVNQLMESNMGSHQDQYRVYELLSLEHKVSFFKMADAYCRKNQRSGLNAGSFMLGRFLAMPLPADFWKGFDAEEVAFMLNEYVLYEKYLNVLCEVGEQQITKAKAKILADEIHNIETHIYNVDGFIPLKLGGRDWKELESACQGLFNLQKETPGLVKKLAEPYGSLFNYDQAWRLQQLEKICRENGLPLPHPNES</sequence>
<dbReference type="EMBL" id="JADIMZ010000068">
    <property type="protein sequence ID" value="MBO8432550.1"/>
    <property type="molecule type" value="Genomic_DNA"/>
</dbReference>
<dbReference type="Gene3D" id="3.50.30.10">
    <property type="entry name" value="Phosphohistidine domain"/>
    <property type="match status" value="1"/>
</dbReference>
<dbReference type="SUPFAM" id="SSF56059">
    <property type="entry name" value="Glutathione synthetase ATP-binding domain-like"/>
    <property type="match status" value="1"/>
</dbReference>
<evidence type="ECO:0000313" key="2">
    <source>
        <dbReference type="Proteomes" id="UP000823612"/>
    </source>
</evidence>
<evidence type="ECO:0000313" key="1">
    <source>
        <dbReference type="EMBL" id="MBO8432550.1"/>
    </source>
</evidence>
<dbReference type="Gene3D" id="1.10.189.10">
    <property type="entry name" value="Pyruvate Phosphate Dikinase, domain 2"/>
    <property type="match status" value="1"/>
</dbReference>
<dbReference type="Proteomes" id="UP000823612">
    <property type="component" value="Unassembled WGS sequence"/>
</dbReference>
<reference evidence="1" key="2">
    <citation type="journal article" date="2021" name="PeerJ">
        <title>Extensive microbial diversity within the chicken gut microbiome revealed by metagenomics and culture.</title>
        <authorList>
            <person name="Gilroy R."/>
            <person name="Ravi A."/>
            <person name="Getino M."/>
            <person name="Pursley I."/>
            <person name="Horton D.L."/>
            <person name="Alikhan N.F."/>
            <person name="Baker D."/>
            <person name="Gharbi K."/>
            <person name="Hall N."/>
            <person name="Watson M."/>
            <person name="Adriaenssens E.M."/>
            <person name="Foster-Nyarko E."/>
            <person name="Jarju S."/>
            <person name="Secka A."/>
            <person name="Antonio M."/>
            <person name="Oren A."/>
            <person name="Chaudhuri R.R."/>
            <person name="La Ragione R."/>
            <person name="Hildebrand F."/>
            <person name="Pallen M.J."/>
        </authorList>
    </citation>
    <scope>NUCLEOTIDE SEQUENCE</scope>
    <source>
        <strain evidence="1">2889</strain>
    </source>
</reference>
<dbReference type="AlphaFoldDB" id="A0A9D9DUW1"/>
<comment type="caution">
    <text evidence="1">The sequence shown here is derived from an EMBL/GenBank/DDBJ whole genome shotgun (WGS) entry which is preliminary data.</text>
</comment>
<evidence type="ECO:0008006" key="3">
    <source>
        <dbReference type="Google" id="ProtNLM"/>
    </source>
</evidence>
<dbReference type="InterPro" id="IPR013815">
    <property type="entry name" value="ATP_grasp_subdomain_1"/>
</dbReference>
<proteinExistence type="predicted"/>
<dbReference type="GO" id="GO:0005524">
    <property type="term" value="F:ATP binding"/>
    <property type="evidence" value="ECO:0007669"/>
    <property type="project" value="InterPro"/>
</dbReference>